<keyword evidence="7" id="KW-1185">Reference proteome</keyword>
<reference evidence="6 7" key="1">
    <citation type="submission" date="2018-12" db="EMBL/GenBank/DDBJ databases">
        <authorList>
            <person name="Meng J."/>
        </authorList>
    </citation>
    <scope>NUCLEOTIDE SEQUENCE [LARGE SCALE GENOMIC DNA]</scope>
    <source>
        <strain evidence="6 7">HT111-2</strain>
    </source>
</reference>
<evidence type="ECO:0000256" key="4">
    <source>
        <dbReference type="ARBA" id="ARBA00023295"/>
    </source>
</evidence>
<dbReference type="Gene3D" id="2.115.10.20">
    <property type="entry name" value="Glycosyl hydrolase domain, family 43"/>
    <property type="match status" value="1"/>
</dbReference>
<accession>A0A437SV05</accession>
<evidence type="ECO:0000256" key="1">
    <source>
        <dbReference type="ARBA" id="ARBA00009865"/>
    </source>
</evidence>
<dbReference type="InterPro" id="IPR016828">
    <property type="entry name" value="Alpha-L-arabinofuranosidase"/>
</dbReference>
<dbReference type="InterPro" id="IPR006710">
    <property type="entry name" value="Glyco_hydro_43"/>
</dbReference>
<dbReference type="Proteomes" id="UP000288291">
    <property type="component" value="Unassembled WGS sequence"/>
</dbReference>
<keyword evidence="4 5" id="KW-0326">Glycosidase</keyword>
<protein>
    <submittedName>
        <fullName evidence="6">Alpha-N-arabinofuranosidase</fullName>
    </submittedName>
</protein>
<gene>
    <name evidence="6" type="ORF">EJK17_05790</name>
</gene>
<dbReference type="RefSeq" id="WP_103661561.1">
    <property type="nucleotide sequence ID" value="NZ_ML136881.1"/>
</dbReference>
<dbReference type="GO" id="GO:0005975">
    <property type="term" value="P:carbohydrate metabolic process"/>
    <property type="evidence" value="ECO:0007669"/>
    <property type="project" value="InterPro"/>
</dbReference>
<sequence length="314" mass="36020">MNTPLVEKRADPWVYLHTDGYYYFCGSVPGYQVIELRRAKKLTDLKNAETVNIWHAHDEGPMSKLIWAPELHYWQGKWCIYFAASDDENVRDAKHHHNIFVLEGEGDNPLTAKWTEKGQVKTHQDSFSLDATVFEHNGDLYMCWAQLEPAIHNNSNLFLAKMKNPWTIEGKELLLSIPEYPWEQVGFKVNEGPAEITHGNKVIITYSASATDENYVMGMLWADKDADLLDGYSWHKSTEPVFKSAAENKLWGPGHNSFTKLNGKDVLIYHARPYTQIDGDPLDNPDRHAYAKYFTWTDEGLPDFGKPGDENQIQ</sequence>
<comment type="similarity">
    <text evidence="1 5">Belongs to the glycosyl hydrolase 43 family.</text>
</comment>
<dbReference type="AlphaFoldDB" id="A0A437SV05"/>
<dbReference type="EMBL" id="RXIA01000013">
    <property type="protein sequence ID" value="RVU70755.1"/>
    <property type="molecule type" value="Genomic_DNA"/>
</dbReference>
<dbReference type="PIRSF" id="PIRSF025414">
    <property type="entry name" value="Alpha-L-arabinofuranosidase"/>
    <property type="match status" value="1"/>
</dbReference>
<dbReference type="PANTHER" id="PTHR43817:SF1">
    <property type="entry name" value="HYDROLASE, FAMILY 43, PUTATIVE (AFU_ORTHOLOGUE AFUA_3G01660)-RELATED"/>
    <property type="match status" value="1"/>
</dbReference>
<keyword evidence="2" id="KW-0732">Signal</keyword>
<organism evidence="6 7">
    <name type="scientific">Lactobacillus xujianguonis</name>
    <dbReference type="NCBI Taxonomy" id="2495899"/>
    <lineage>
        <taxon>Bacteria</taxon>
        <taxon>Bacillati</taxon>
        <taxon>Bacillota</taxon>
        <taxon>Bacilli</taxon>
        <taxon>Lactobacillales</taxon>
        <taxon>Lactobacillaceae</taxon>
        <taxon>Lactobacillus</taxon>
    </lineage>
</organism>
<evidence type="ECO:0000256" key="3">
    <source>
        <dbReference type="ARBA" id="ARBA00022801"/>
    </source>
</evidence>
<dbReference type="Pfam" id="PF04616">
    <property type="entry name" value="Glyco_hydro_43"/>
    <property type="match status" value="1"/>
</dbReference>
<name>A0A437SV05_9LACO</name>
<evidence type="ECO:0000313" key="6">
    <source>
        <dbReference type="EMBL" id="RVU70755.1"/>
    </source>
</evidence>
<evidence type="ECO:0000256" key="2">
    <source>
        <dbReference type="ARBA" id="ARBA00022729"/>
    </source>
</evidence>
<proteinExistence type="inferred from homology"/>
<dbReference type="InterPro" id="IPR023296">
    <property type="entry name" value="Glyco_hydro_beta-prop_sf"/>
</dbReference>
<evidence type="ECO:0000313" key="7">
    <source>
        <dbReference type="Proteomes" id="UP000288291"/>
    </source>
</evidence>
<keyword evidence="3 5" id="KW-0378">Hydrolase</keyword>
<comment type="caution">
    <text evidence="6">The sequence shown here is derived from an EMBL/GenBank/DDBJ whole genome shotgun (WGS) entry which is preliminary data.</text>
</comment>
<evidence type="ECO:0000256" key="5">
    <source>
        <dbReference type="RuleBase" id="RU361187"/>
    </source>
</evidence>
<dbReference type="PANTHER" id="PTHR43817">
    <property type="entry name" value="GLYCOSYL HYDROLASE"/>
    <property type="match status" value="1"/>
</dbReference>
<dbReference type="GO" id="GO:0004553">
    <property type="term" value="F:hydrolase activity, hydrolyzing O-glycosyl compounds"/>
    <property type="evidence" value="ECO:0007669"/>
    <property type="project" value="InterPro"/>
</dbReference>
<dbReference type="SUPFAM" id="SSF75005">
    <property type="entry name" value="Arabinanase/levansucrase/invertase"/>
    <property type="match status" value="1"/>
</dbReference>